<gene>
    <name evidence="5" type="ORF">GCM10023200_45540</name>
</gene>
<dbReference type="InterPro" id="IPR008978">
    <property type="entry name" value="HSP20-like_chaperone"/>
</dbReference>
<reference evidence="6" key="1">
    <citation type="journal article" date="2019" name="Int. J. Syst. Evol. Microbiol.">
        <title>The Global Catalogue of Microorganisms (GCM) 10K type strain sequencing project: providing services to taxonomists for standard genome sequencing and annotation.</title>
        <authorList>
            <consortium name="The Broad Institute Genomics Platform"/>
            <consortium name="The Broad Institute Genome Sequencing Center for Infectious Disease"/>
            <person name="Wu L."/>
            <person name="Ma J."/>
        </authorList>
    </citation>
    <scope>NUCLEOTIDE SEQUENCE [LARGE SCALE GENOMIC DNA]</scope>
    <source>
        <strain evidence="6">JCM 17979</strain>
    </source>
</reference>
<evidence type="ECO:0000313" key="6">
    <source>
        <dbReference type="Proteomes" id="UP001500928"/>
    </source>
</evidence>
<sequence length="169" mass="17946">MSTLIPWGPRFVDPFAFAPTLFRRPATSRAPQAWFAPTTDVVRDGEDAVLRVELPGVDVAKDVTVEVDGDRLTVRGERREENSGEGWRESRTGSFRRIFRLPGHVAADAVTASYDAGVLTVRVAGAHAEATEPGARRIAIDGVPSADAPESAEETGEQAGSDESGSAAA</sequence>
<dbReference type="PANTHER" id="PTHR11527">
    <property type="entry name" value="HEAT-SHOCK PROTEIN 20 FAMILY MEMBER"/>
    <property type="match status" value="1"/>
</dbReference>
<dbReference type="Pfam" id="PF00011">
    <property type="entry name" value="HSP20"/>
    <property type="match status" value="1"/>
</dbReference>
<protein>
    <submittedName>
        <fullName evidence="5">Hsp20/alpha crystallin family protein</fullName>
    </submittedName>
</protein>
<dbReference type="SUPFAM" id="SSF49764">
    <property type="entry name" value="HSP20-like chaperones"/>
    <property type="match status" value="1"/>
</dbReference>
<accession>A0ABP9C5I1</accession>
<keyword evidence="6" id="KW-1185">Reference proteome</keyword>
<organism evidence="5 6">
    <name type="scientific">Actinomycetospora chlora</name>
    <dbReference type="NCBI Taxonomy" id="663608"/>
    <lineage>
        <taxon>Bacteria</taxon>
        <taxon>Bacillati</taxon>
        <taxon>Actinomycetota</taxon>
        <taxon>Actinomycetes</taxon>
        <taxon>Pseudonocardiales</taxon>
        <taxon>Pseudonocardiaceae</taxon>
        <taxon>Actinomycetospora</taxon>
    </lineage>
</organism>
<comment type="caution">
    <text evidence="5">The sequence shown here is derived from an EMBL/GenBank/DDBJ whole genome shotgun (WGS) entry which is preliminary data.</text>
</comment>
<proteinExistence type="inferred from homology"/>
<dbReference type="PROSITE" id="PS01031">
    <property type="entry name" value="SHSP"/>
    <property type="match status" value="1"/>
</dbReference>
<name>A0ABP9C5I1_9PSEU</name>
<dbReference type="EMBL" id="BAABHO010000045">
    <property type="protein sequence ID" value="GAA4803224.1"/>
    <property type="molecule type" value="Genomic_DNA"/>
</dbReference>
<dbReference type="CDD" id="cd06464">
    <property type="entry name" value="ACD_sHsps-like"/>
    <property type="match status" value="1"/>
</dbReference>
<feature type="region of interest" description="Disordered" evidence="3">
    <location>
        <begin position="131"/>
        <end position="169"/>
    </location>
</feature>
<dbReference type="Proteomes" id="UP001500928">
    <property type="component" value="Unassembled WGS sequence"/>
</dbReference>
<dbReference type="RefSeq" id="WP_345420825.1">
    <property type="nucleotide sequence ID" value="NZ_BAABHO010000045.1"/>
</dbReference>
<comment type="similarity">
    <text evidence="1 2">Belongs to the small heat shock protein (HSP20) family.</text>
</comment>
<dbReference type="Gene3D" id="2.60.40.790">
    <property type="match status" value="1"/>
</dbReference>
<dbReference type="InterPro" id="IPR002068">
    <property type="entry name" value="A-crystallin/Hsp20_dom"/>
</dbReference>
<evidence type="ECO:0000313" key="5">
    <source>
        <dbReference type="EMBL" id="GAA4803224.1"/>
    </source>
</evidence>
<evidence type="ECO:0000256" key="1">
    <source>
        <dbReference type="PROSITE-ProRule" id="PRU00285"/>
    </source>
</evidence>
<feature type="domain" description="SHSP" evidence="4">
    <location>
        <begin position="29"/>
        <end position="141"/>
    </location>
</feature>
<evidence type="ECO:0000256" key="3">
    <source>
        <dbReference type="SAM" id="MobiDB-lite"/>
    </source>
</evidence>
<evidence type="ECO:0000256" key="2">
    <source>
        <dbReference type="RuleBase" id="RU003616"/>
    </source>
</evidence>
<evidence type="ECO:0000259" key="4">
    <source>
        <dbReference type="PROSITE" id="PS01031"/>
    </source>
</evidence>
<dbReference type="InterPro" id="IPR031107">
    <property type="entry name" value="Small_HSP"/>
</dbReference>